<feature type="region of interest" description="Disordered" evidence="2">
    <location>
        <begin position="1"/>
        <end position="34"/>
    </location>
</feature>
<evidence type="ECO:0000256" key="3">
    <source>
        <dbReference type="SAM" id="Phobius"/>
    </source>
</evidence>
<dbReference type="EMBL" id="JAJADQ010000002">
    <property type="protein sequence ID" value="MCB2376871.1"/>
    <property type="molecule type" value="Genomic_DNA"/>
</dbReference>
<sequence>MPSNEQLPAEPLPLPPEPAPVSLPPPPPTLRSENGRLELTADSLTVNGQRYGLLELEGVDVQPVRWLLWFMLGGLVLAGFTLAFLQNWVRTMPAMFGMATGALLLAYGNRGSNRLRLHRLGREAVYYSFPGASEQWLKLAAETNRRIRQRHDEAAQAAAAILQAEIEAAQAEADQAADSDELSTPS</sequence>
<evidence type="ECO:0000313" key="5">
    <source>
        <dbReference type="Proteomes" id="UP001165297"/>
    </source>
</evidence>
<name>A0ABS8A903_9BACT</name>
<keyword evidence="3" id="KW-0472">Membrane</keyword>
<keyword evidence="5" id="KW-1185">Reference proteome</keyword>
<gene>
    <name evidence="4" type="ORF">LGH70_04720</name>
</gene>
<accession>A0ABS8A903</accession>
<evidence type="ECO:0000313" key="4">
    <source>
        <dbReference type="EMBL" id="MCB2376871.1"/>
    </source>
</evidence>
<dbReference type="RefSeq" id="WP_226183184.1">
    <property type="nucleotide sequence ID" value="NZ_JAJADQ010000002.1"/>
</dbReference>
<reference evidence="4" key="1">
    <citation type="submission" date="2021-10" db="EMBL/GenBank/DDBJ databases">
        <authorList>
            <person name="Dean J.D."/>
            <person name="Kim M.K."/>
            <person name="Newey C.N."/>
            <person name="Stoker T.S."/>
            <person name="Thompson D.W."/>
            <person name="Grose J.H."/>
        </authorList>
    </citation>
    <scope>NUCLEOTIDE SEQUENCE</scope>
    <source>
        <strain evidence="4">BT635</strain>
    </source>
</reference>
<feature type="transmembrane region" description="Helical" evidence="3">
    <location>
        <begin position="66"/>
        <end position="85"/>
    </location>
</feature>
<feature type="compositionally biased region" description="Pro residues" evidence="2">
    <location>
        <begin position="10"/>
        <end position="29"/>
    </location>
</feature>
<evidence type="ECO:0008006" key="6">
    <source>
        <dbReference type="Google" id="ProtNLM"/>
    </source>
</evidence>
<keyword evidence="1" id="KW-0175">Coiled coil</keyword>
<dbReference type="Proteomes" id="UP001165297">
    <property type="component" value="Unassembled WGS sequence"/>
</dbReference>
<organism evidence="4 5">
    <name type="scientific">Hymenobacter nitidus</name>
    <dbReference type="NCBI Taxonomy" id="2880929"/>
    <lineage>
        <taxon>Bacteria</taxon>
        <taxon>Pseudomonadati</taxon>
        <taxon>Bacteroidota</taxon>
        <taxon>Cytophagia</taxon>
        <taxon>Cytophagales</taxon>
        <taxon>Hymenobacteraceae</taxon>
        <taxon>Hymenobacter</taxon>
    </lineage>
</organism>
<keyword evidence="3" id="KW-1133">Transmembrane helix</keyword>
<keyword evidence="3" id="KW-0812">Transmembrane</keyword>
<evidence type="ECO:0000256" key="1">
    <source>
        <dbReference type="SAM" id="Coils"/>
    </source>
</evidence>
<proteinExistence type="predicted"/>
<protein>
    <recommendedName>
        <fullName evidence="6">PrgI family protein</fullName>
    </recommendedName>
</protein>
<feature type="coiled-coil region" evidence="1">
    <location>
        <begin position="152"/>
        <end position="179"/>
    </location>
</feature>
<comment type="caution">
    <text evidence="4">The sequence shown here is derived from an EMBL/GenBank/DDBJ whole genome shotgun (WGS) entry which is preliminary data.</text>
</comment>
<evidence type="ECO:0000256" key="2">
    <source>
        <dbReference type="SAM" id="MobiDB-lite"/>
    </source>
</evidence>